<evidence type="ECO:0000313" key="1">
    <source>
        <dbReference type="EMBL" id="RWX44009.1"/>
    </source>
</evidence>
<protein>
    <submittedName>
        <fullName evidence="1">NitT/TauT family transport system substrate-binding protein</fullName>
    </submittedName>
</protein>
<dbReference type="AlphaFoldDB" id="A0A3S3U564"/>
<comment type="caution">
    <text evidence="1">The sequence shown here is derived from an EMBL/GenBank/DDBJ whole genome shotgun (WGS) entry which is preliminary data.</text>
</comment>
<organism evidence="1 2">
    <name type="scientific">Candidatus Electrothrix aarhusensis</name>
    <dbReference type="NCBI Taxonomy" id="1859131"/>
    <lineage>
        <taxon>Bacteria</taxon>
        <taxon>Pseudomonadati</taxon>
        <taxon>Thermodesulfobacteriota</taxon>
        <taxon>Desulfobulbia</taxon>
        <taxon>Desulfobulbales</taxon>
        <taxon>Desulfobulbaceae</taxon>
        <taxon>Candidatus Electrothrix</taxon>
    </lineage>
</organism>
<name>A0A3S3U564_9BACT</name>
<keyword evidence="2" id="KW-1185">Reference proteome</keyword>
<dbReference type="EMBL" id="MTKO01000103">
    <property type="protein sequence ID" value="RWX44009.1"/>
    <property type="molecule type" value="Genomic_DNA"/>
</dbReference>
<dbReference type="Proteomes" id="UP000287853">
    <property type="component" value="Unassembled WGS sequence"/>
</dbReference>
<proteinExistence type="predicted"/>
<gene>
    <name evidence="1" type="ORF">H206_02036</name>
</gene>
<accession>A0A3S3U564</accession>
<sequence>MAQASGGTVDEFKQQLATTAMFYKAADAATFAASAKPKETMEQVRQFSYEKGLYGESAPSADIVGISFDDGSVLGDKNNIKLRFTAKYMQ</sequence>
<evidence type="ECO:0000313" key="2">
    <source>
        <dbReference type="Proteomes" id="UP000287853"/>
    </source>
</evidence>
<reference evidence="1 2" key="1">
    <citation type="submission" date="2017-01" db="EMBL/GenBank/DDBJ databases">
        <title>The cable genome- insights into the physiology and evolution of filamentous bacteria capable of sulfide oxidation via long distance electron transfer.</title>
        <authorList>
            <person name="Schreiber L."/>
            <person name="Bjerg J.T."/>
            <person name="Boggild A."/>
            <person name="Van De Vossenberg J."/>
            <person name="Meysman F."/>
            <person name="Nielsen L.P."/>
            <person name="Schramm A."/>
            <person name="Kjeldsen K.U."/>
        </authorList>
    </citation>
    <scope>NUCLEOTIDE SEQUENCE [LARGE SCALE GENOMIC DNA]</scope>
    <source>
        <strain evidence="1">MCF</strain>
    </source>
</reference>